<dbReference type="RefSeq" id="WP_208846805.1">
    <property type="nucleotide sequence ID" value="NZ_JAGGDJ010000003.1"/>
</dbReference>
<name>A0ABS3W657_9BACL</name>
<keyword evidence="2" id="KW-1185">Reference proteome</keyword>
<protein>
    <submittedName>
        <fullName evidence="1">Uncharacterized protein</fullName>
    </submittedName>
</protein>
<evidence type="ECO:0000313" key="2">
    <source>
        <dbReference type="Proteomes" id="UP000670947"/>
    </source>
</evidence>
<reference evidence="1 2" key="1">
    <citation type="submission" date="2021-03" db="EMBL/GenBank/DDBJ databases">
        <title>Paenibacillus artemisicola MWE-103 whole genome sequence.</title>
        <authorList>
            <person name="Ham Y.J."/>
        </authorList>
    </citation>
    <scope>NUCLEOTIDE SEQUENCE [LARGE SCALE GENOMIC DNA]</scope>
    <source>
        <strain evidence="1 2">MWE-103</strain>
    </source>
</reference>
<gene>
    <name evidence="1" type="ORF">I8J29_06135</name>
</gene>
<sequence>MNFSTIFGPDRLKLHFYSERNQASKKKRLPWSGSRSVSRLTKFPMLRSFAIVQASRLERTDFSHCIIASLSLSAAATSRHSLPTVNIINCVLKMALQQLQKYPLVSIMLTGRSSMFCNIDKSTFVQQELKTNQKEKKLEYGSSFIG</sequence>
<dbReference type="Proteomes" id="UP000670947">
    <property type="component" value="Unassembled WGS sequence"/>
</dbReference>
<dbReference type="EMBL" id="JAGGDJ010000003">
    <property type="protein sequence ID" value="MBO7743768.1"/>
    <property type="molecule type" value="Genomic_DNA"/>
</dbReference>
<accession>A0ABS3W657</accession>
<comment type="caution">
    <text evidence="1">The sequence shown here is derived from an EMBL/GenBank/DDBJ whole genome shotgun (WGS) entry which is preliminary data.</text>
</comment>
<proteinExistence type="predicted"/>
<organism evidence="1 2">
    <name type="scientific">Paenibacillus artemisiicola</name>
    <dbReference type="NCBI Taxonomy" id="1172618"/>
    <lineage>
        <taxon>Bacteria</taxon>
        <taxon>Bacillati</taxon>
        <taxon>Bacillota</taxon>
        <taxon>Bacilli</taxon>
        <taxon>Bacillales</taxon>
        <taxon>Paenibacillaceae</taxon>
        <taxon>Paenibacillus</taxon>
    </lineage>
</organism>
<evidence type="ECO:0000313" key="1">
    <source>
        <dbReference type="EMBL" id="MBO7743768.1"/>
    </source>
</evidence>